<dbReference type="PIRSF" id="PIRSF038991">
    <property type="entry name" value="Protein_AbrB"/>
    <property type="match status" value="1"/>
</dbReference>
<dbReference type="InterPro" id="IPR017516">
    <property type="entry name" value="AbrB_dup"/>
</dbReference>
<reference evidence="3" key="1">
    <citation type="submission" date="2016-11" db="EMBL/GenBank/DDBJ databases">
        <authorList>
            <person name="Varghese N."/>
            <person name="Submissions S."/>
        </authorList>
    </citation>
    <scope>NUCLEOTIDE SEQUENCE [LARGE SCALE GENOMIC DNA]</scope>
    <source>
        <strain evidence="3">DSM 29327</strain>
    </source>
</reference>
<feature type="transmembrane region" description="Helical" evidence="1">
    <location>
        <begin position="331"/>
        <end position="347"/>
    </location>
</feature>
<feature type="transmembrane region" description="Helical" evidence="1">
    <location>
        <begin position="33"/>
        <end position="51"/>
    </location>
</feature>
<dbReference type="AlphaFoldDB" id="A0A1M6V7F8"/>
<evidence type="ECO:0008006" key="4">
    <source>
        <dbReference type="Google" id="ProtNLM"/>
    </source>
</evidence>
<dbReference type="STRING" id="1054996.SAMN05444414_101142"/>
<feature type="transmembrane region" description="Helical" evidence="1">
    <location>
        <begin position="221"/>
        <end position="240"/>
    </location>
</feature>
<accession>A0A1M6V7F8</accession>
<keyword evidence="1" id="KW-1133">Transmembrane helix</keyword>
<feature type="transmembrane region" description="Helical" evidence="1">
    <location>
        <begin position="192"/>
        <end position="209"/>
    </location>
</feature>
<dbReference type="GO" id="GO:0016020">
    <property type="term" value="C:membrane"/>
    <property type="evidence" value="ECO:0007669"/>
    <property type="project" value="InterPro"/>
</dbReference>
<dbReference type="InterPro" id="IPR007820">
    <property type="entry name" value="AbrB_fam"/>
</dbReference>
<feature type="transmembrane region" description="Helical" evidence="1">
    <location>
        <begin position="263"/>
        <end position="287"/>
    </location>
</feature>
<sequence>MAMRHLITTLALLGLSTASGGLAQVIGVPLPFMLGPLAVSALVATVLPHRLPEGYGFPPRLRLVFIAIIGLMIGAQVTPALFTEAHDFIYSFGALTVFVVLAHGMGYAIFRRLGGYDPVTAFYASTPGGLYESIALGEAAGADMTRLMLQQFLRIIVVVTAVPIGLSVWLGAPVGSSAGMTMARADVPWSDLPLIAVAGVAGLGLGHMLRLPAGQLTGPMALAAVLSLTGLLGLEIPQWLVNMAQMVLGTALGMRFTGLSRGMILRGAGLSIVSVAMMLALGGVFAFVLHQITSESVDVLLISFAPGGVTEMALVALSLNANPAFVTLHHIYRILLTVLGLGVITRLRERRL</sequence>
<keyword evidence="1" id="KW-0812">Transmembrane</keyword>
<organism evidence="2 3">
    <name type="scientific">Roseovarius marisflavi</name>
    <dbReference type="NCBI Taxonomy" id="1054996"/>
    <lineage>
        <taxon>Bacteria</taxon>
        <taxon>Pseudomonadati</taxon>
        <taxon>Pseudomonadota</taxon>
        <taxon>Alphaproteobacteria</taxon>
        <taxon>Rhodobacterales</taxon>
        <taxon>Roseobacteraceae</taxon>
        <taxon>Roseovarius</taxon>
    </lineage>
</organism>
<gene>
    <name evidence="2" type="ORF">SAMN05444414_101142</name>
</gene>
<dbReference type="NCBIfam" id="TIGR03082">
    <property type="entry name" value="Gneg_AbrB_dup"/>
    <property type="match status" value="2"/>
</dbReference>
<dbReference type="Proteomes" id="UP000184191">
    <property type="component" value="Unassembled WGS sequence"/>
</dbReference>
<evidence type="ECO:0000256" key="1">
    <source>
        <dbReference type="SAM" id="Phobius"/>
    </source>
</evidence>
<keyword evidence="1" id="KW-0472">Membrane</keyword>
<dbReference type="Pfam" id="PF05145">
    <property type="entry name" value="AbrB"/>
    <property type="match status" value="1"/>
</dbReference>
<protein>
    <recommendedName>
        <fullName evidence="4">Aminopeptidase</fullName>
    </recommendedName>
</protein>
<dbReference type="PANTHER" id="PTHR38457">
    <property type="entry name" value="REGULATOR ABRB-RELATED"/>
    <property type="match status" value="1"/>
</dbReference>
<evidence type="ECO:0000313" key="2">
    <source>
        <dbReference type="EMBL" id="SHK77325.1"/>
    </source>
</evidence>
<evidence type="ECO:0000313" key="3">
    <source>
        <dbReference type="Proteomes" id="UP000184191"/>
    </source>
</evidence>
<feature type="transmembrane region" description="Helical" evidence="1">
    <location>
        <begin position="88"/>
        <end position="110"/>
    </location>
</feature>
<feature type="transmembrane region" description="Helical" evidence="1">
    <location>
        <begin position="152"/>
        <end position="172"/>
    </location>
</feature>
<feature type="transmembrane region" description="Helical" evidence="1">
    <location>
        <begin position="299"/>
        <end position="319"/>
    </location>
</feature>
<dbReference type="PANTHER" id="PTHR38457:SF1">
    <property type="entry name" value="REGULATOR ABRB-RELATED"/>
    <property type="match status" value="1"/>
</dbReference>
<proteinExistence type="predicted"/>
<feature type="transmembrane region" description="Helical" evidence="1">
    <location>
        <begin position="63"/>
        <end position="82"/>
    </location>
</feature>
<name>A0A1M6V7F8_9RHOB</name>
<dbReference type="EMBL" id="FRBN01000001">
    <property type="protein sequence ID" value="SHK77325.1"/>
    <property type="molecule type" value="Genomic_DNA"/>
</dbReference>
<keyword evidence="3" id="KW-1185">Reference proteome</keyword>
<dbReference type="GO" id="GO:0010468">
    <property type="term" value="P:regulation of gene expression"/>
    <property type="evidence" value="ECO:0007669"/>
    <property type="project" value="InterPro"/>
</dbReference>